<organism evidence="1 2">
    <name type="scientific">Portunus trituberculatus</name>
    <name type="common">Swimming crab</name>
    <name type="synonym">Neptunus trituberculatus</name>
    <dbReference type="NCBI Taxonomy" id="210409"/>
    <lineage>
        <taxon>Eukaryota</taxon>
        <taxon>Metazoa</taxon>
        <taxon>Ecdysozoa</taxon>
        <taxon>Arthropoda</taxon>
        <taxon>Crustacea</taxon>
        <taxon>Multicrustacea</taxon>
        <taxon>Malacostraca</taxon>
        <taxon>Eumalacostraca</taxon>
        <taxon>Eucarida</taxon>
        <taxon>Decapoda</taxon>
        <taxon>Pleocyemata</taxon>
        <taxon>Brachyura</taxon>
        <taxon>Eubrachyura</taxon>
        <taxon>Portunoidea</taxon>
        <taxon>Portunidae</taxon>
        <taxon>Portuninae</taxon>
        <taxon>Portunus</taxon>
    </lineage>
</organism>
<sequence>MGFIFNVSFVYNYMILLTLGRVYGGEKINSQSLHCFNPHISF</sequence>
<keyword evidence="2" id="KW-1185">Reference proteome</keyword>
<name>A0A5B7D7J7_PORTR</name>
<gene>
    <name evidence="1" type="ORF">E2C01_010119</name>
</gene>
<dbReference type="EMBL" id="VSRR010000574">
    <property type="protein sequence ID" value="MPC17270.1"/>
    <property type="molecule type" value="Genomic_DNA"/>
</dbReference>
<evidence type="ECO:0000313" key="2">
    <source>
        <dbReference type="Proteomes" id="UP000324222"/>
    </source>
</evidence>
<evidence type="ECO:0000313" key="1">
    <source>
        <dbReference type="EMBL" id="MPC17270.1"/>
    </source>
</evidence>
<dbReference type="AlphaFoldDB" id="A0A5B7D7J7"/>
<accession>A0A5B7D7J7</accession>
<proteinExistence type="predicted"/>
<comment type="caution">
    <text evidence="1">The sequence shown here is derived from an EMBL/GenBank/DDBJ whole genome shotgun (WGS) entry which is preliminary data.</text>
</comment>
<reference evidence="1" key="1">
    <citation type="submission" date="2019-05" db="EMBL/GenBank/DDBJ databases">
        <title>Another draft genome of Portunus trituberculatus and its Hox gene families provides insights of decapod evolution.</title>
        <authorList>
            <person name="Jeong J.-H."/>
            <person name="Song I."/>
            <person name="Kim S."/>
            <person name="Choi T."/>
            <person name="Kim D."/>
            <person name="Ryu S."/>
            <person name="Kim W."/>
        </authorList>
    </citation>
    <scope>NUCLEOTIDE SEQUENCE [LARGE SCALE GENOMIC DNA]</scope>
    <source>
        <tissue evidence="1">Muscle</tissue>
    </source>
</reference>
<dbReference type="Proteomes" id="UP000324222">
    <property type="component" value="Unassembled WGS sequence"/>
</dbReference>
<protein>
    <submittedName>
        <fullName evidence="1">Uncharacterized protein</fullName>
    </submittedName>
</protein>